<dbReference type="Gene3D" id="3.90.190.20">
    <property type="entry name" value="Mur ligase, C-terminal domain"/>
    <property type="match status" value="1"/>
</dbReference>
<dbReference type="Gene3D" id="3.40.1190.10">
    <property type="entry name" value="Mur-like, catalytic domain"/>
    <property type="match status" value="1"/>
</dbReference>
<accession>A0A2T0WVN9</accession>
<dbReference type="Pfam" id="PF08245">
    <property type="entry name" value="Mur_ligase_M"/>
    <property type="match status" value="1"/>
</dbReference>
<evidence type="ECO:0000259" key="1">
    <source>
        <dbReference type="Pfam" id="PF01225"/>
    </source>
</evidence>
<dbReference type="Proteomes" id="UP000238157">
    <property type="component" value="Unassembled WGS sequence"/>
</dbReference>
<keyword evidence="4" id="KW-1185">Reference proteome</keyword>
<dbReference type="Pfam" id="PF01225">
    <property type="entry name" value="Mur_ligase"/>
    <property type="match status" value="1"/>
</dbReference>
<dbReference type="SUPFAM" id="SSF53623">
    <property type="entry name" value="MurD-like peptide ligases, catalytic domain"/>
    <property type="match status" value="1"/>
</dbReference>
<comment type="caution">
    <text evidence="3">The sequence shown here is derived from an EMBL/GenBank/DDBJ whole genome shotgun (WGS) entry which is preliminary data.</text>
</comment>
<dbReference type="Gene3D" id="3.40.50.720">
    <property type="entry name" value="NAD(P)-binding Rossmann-like Domain"/>
    <property type="match status" value="1"/>
</dbReference>
<dbReference type="InterPro" id="IPR013221">
    <property type="entry name" value="Mur_ligase_cen"/>
</dbReference>
<keyword evidence="3" id="KW-0436">Ligase</keyword>
<name>A0A2T0WVN9_9BACT</name>
<dbReference type="InterPro" id="IPR050061">
    <property type="entry name" value="MurCDEF_pg_biosynth"/>
</dbReference>
<protein>
    <submittedName>
        <fullName evidence="3">UDP-N-acetylmuramate: L-alanyl-gamma-D-glutamyl-meso-diaminopimelate ligase</fullName>
    </submittedName>
</protein>
<evidence type="ECO:0000313" key="3">
    <source>
        <dbReference type="EMBL" id="PRY90654.1"/>
    </source>
</evidence>
<dbReference type="SUPFAM" id="SSF51984">
    <property type="entry name" value="MurCD N-terminal domain"/>
    <property type="match status" value="1"/>
</dbReference>
<dbReference type="InterPro" id="IPR036615">
    <property type="entry name" value="Mur_ligase_C_dom_sf"/>
</dbReference>
<reference evidence="3 4" key="1">
    <citation type="submission" date="2018-03" db="EMBL/GenBank/DDBJ databases">
        <title>Genomic Encyclopedia of Archaeal and Bacterial Type Strains, Phase II (KMG-II): from individual species to whole genera.</title>
        <authorList>
            <person name="Goeker M."/>
        </authorList>
    </citation>
    <scope>NUCLEOTIDE SEQUENCE [LARGE SCALE GENOMIC DNA]</scope>
    <source>
        <strain evidence="3 4">DSM 27929</strain>
    </source>
</reference>
<dbReference type="InterPro" id="IPR000713">
    <property type="entry name" value="Mur_ligase_N"/>
</dbReference>
<dbReference type="AlphaFoldDB" id="A0A2T0WVN9"/>
<dbReference type="PANTHER" id="PTHR43445:SF5">
    <property type="entry name" value="UDP-N-ACETYLMURAMATE--L-ALANYL-GAMMA-D-GLUTAMYL-MESO-2,6-DIAMINOHEPTANDIOATE LIGASE"/>
    <property type="match status" value="1"/>
</dbReference>
<dbReference type="GO" id="GO:0005524">
    <property type="term" value="F:ATP binding"/>
    <property type="evidence" value="ECO:0007669"/>
    <property type="project" value="InterPro"/>
</dbReference>
<dbReference type="EMBL" id="PVTR01000001">
    <property type="protein sequence ID" value="PRY90654.1"/>
    <property type="molecule type" value="Genomic_DNA"/>
</dbReference>
<gene>
    <name evidence="3" type="ORF">CLW00_101318</name>
</gene>
<sequence>MLTFEFQFLPNMNKKYHFIAIGGAVMHNLALALHQKGYTVSGSDDEIYEPSRSRLQNAGILPQEKGWFPEKINQDLDGIILGMHARIDNPELVKARELNIPVFSFPEFIYEQSKDKKRVVISGSHGKTTITSMILHVLNFHKMEFDYLVGAQIEGFDLMVSLSNAPVIIIEGDEYLTSPLDRRPKFFHYFHDILLMSGIAWDHFNVFPTFENYKEQFERLVEMTPDSGTFIYCNEDPYVREIGEKKSKEKFSLIPYKAHPFLIKDGQTLLMANDGEMPIHIFGEHNLQNLMGALEICLALGLTKEQFYLAIKSFKGAAKRQEVLASSDNSIFYRDFAHAPSKLKATTDAVKNQFPDRKLIAVQELHTYSSLNKDFVVNYSGTMDAADVAIVYLNPKAVSLKKLELMDEATLRTAFNREDLILFTEIEKLKSYLEAQKYDATNLLLMSSGNYDDMDLSVLKSKINK</sequence>
<dbReference type="PANTHER" id="PTHR43445">
    <property type="entry name" value="UDP-N-ACETYLMURAMATE--L-ALANINE LIGASE-RELATED"/>
    <property type="match status" value="1"/>
</dbReference>
<evidence type="ECO:0000313" key="4">
    <source>
        <dbReference type="Proteomes" id="UP000238157"/>
    </source>
</evidence>
<dbReference type="SUPFAM" id="SSF53244">
    <property type="entry name" value="MurD-like peptide ligases, peptide-binding domain"/>
    <property type="match status" value="1"/>
</dbReference>
<proteinExistence type="predicted"/>
<dbReference type="GO" id="GO:0016881">
    <property type="term" value="F:acid-amino acid ligase activity"/>
    <property type="evidence" value="ECO:0007669"/>
    <property type="project" value="InterPro"/>
</dbReference>
<evidence type="ECO:0000259" key="2">
    <source>
        <dbReference type="Pfam" id="PF08245"/>
    </source>
</evidence>
<dbReference type="InterPro" id="IPR036565">
    <property type="entry name" value="Mur-like_cat_sf"/>
</dbReference>
<organism evidence="3 4">
    <name type="scientific">Mongoliibacter ruber</name>
    <dbReference type="NCBI Taxonomy" id="1750599"/>
    <lineage>
        <taxon>Bacteria</taxon>
        <taxon>Pseudomonadati</taxon>
        <taxon>Bacteroidota</taxon>
        <taxon>Cytophagia</taxon>
        <taxon>Cytophagales</taxon>
        <taxon>Cyclobacteriaceae</taxon>
        <taxon>Mongoliibacter</taxon>
    </lineage>
</organism>
<feature type="domain" description="Mur ligase N-terminal catalytic" evidence="1">
    <location>
        <begin position="15"/>
        <end position="114"/>
    </location>
</feature>
<feature type="domain" description="Mur ligase central" evidence="2">
    <location>
        <begin position="121"/>
        <end position="295"/>
    </location>
</feature>